<feature type="transmembrane region" description="Helical" evidence="1">
    <location>
        <begin position="9"/>
        <end position="28"/>
    </location>
</feature>
<evidence type="ECO:0008006" key="4">
    <source>
        <dbReference type="Google" id="ProtNLM"/>
    </source>
</evidence>
<name>A0A7W5ZHZ2_9BACT</name>
<feature type="transmembrane region" description="Helical" evidence="1">
    <location>
        <begin position="185"/>
        <end position="201"/>
    </location>
</feature>
<dbReference type="EMBL" id="JACIBY010000001">
    <property type="protein sequence ID" value="MBB3836096.1"/>
    <property type="molecule type" value="Genomic_DNA"/>
</dbReference>
<feature type="transmembrane region" description="Helical" evidence="1">
    <location>
        <begin position="278"/>
        <end position="295"/>
    </location>
</feature>
<protein>
    <recommendedName>
        <fullName evidence="4">Glycosyltransferase RgtA/B/C/D-like domain-containing protein</fullName>
    </recommendedName>
</protein>
<dbReference type="RefSeq" id="WP_183970889.1">
    <property type="nucleotide sequence ID" value="NZ_JACIBY010000001.1"/>
</dbReference>
<comment type="caution">
    <text evidence="2">The sequence shown here is derived from an EMBL/GenBank/DDBJ whole genome shotgun (WGS) entry which is preliminary data.</text>
</comment>
<feature type="transmembrane region" description="Helical" evidence="1">
    <location>
        <begin position="137"/>
        <end position="155"/>
    </location>
</feature>
<keyword evidence="1" id="KW-1133">Transmembrane helix</keyword>
<evidence type="ECO:0000313" key="2">
    <source>
        <dbReference type="EMBL" id="MBB3836096.1"/>
    </source>
</evidence>
<sequence length="513" mass="58903">MTIKRAETWWNALFVSSLLVLIAIRWFYQIPTELDVDTSTWISSAISTAHADRPLWTLLNYSDSRPLTVLPLAVAEMAGINVDWALADGIGVILWVATLTFVFLIFKNWFSSARSFLFTVPLLLFQAFHLWPGFMTYNSEHVCILMLTVGFWAVIKLKDSAYPSWCFFLLGLWLGLLPFAKFQTIPMGLVLALFLVFFLFKTQQWKRLLALIGGGILPVLLVNGYYYHYDQLETFWNDYFWSYYYYSFSTVHSKLETSNRFSPLTIGRFVFQPAATRVFWAVQVVLILTGVVQFLRFPSRPVAVSRSVIGLSVAVALVSLYAVLQAGNPFDHYLLFLFVPSAVLAGFCSLYFSPKMFSSLWTIALLAIALEGARNVVNFPLGTIPKLPKSDVLIRKAIRAHIGPNETMTIWGYADRFFVYEHLPAGNRLPHSYWIYTKSPLQTHRQRELIDDLDQNKPALFMDAMVAPVSTIYVPDNVNYRHEKFPIIAKYVREHYTLVDVVKGARFYRRKKE</sequence>
<dbReference type="Proteomes" id="UP000541352">
    <property type="component" value="Unassembled WGS sequence"/>
</dbReference>
<keyword evidence="3" id="KW-1185">Reference proteome</keyword>
<accession>A0A7W5ZHZ2</accession>
<reference evidence="2 3" key="1">
    <citation type="submission" date="2020-08" db="EMBL/GenBank/DDBJ databases">
        <title>Genomic Encyclopedia of Type Strains, Phase IV (KMG-IV): sequencing the most valuable type-strain genomes for metagenomic binning, comparative biology and taxonomic classification.</title>
        <authorList>
            <person name="Goeker M."/>
        </authorList>
    </citation>
    <scope>NUCLEOTIDE SEQUENCE [LARGE SCALE GENOMIC DNA]</scope>
    <source>
        <strain evidence="2 3">DSM 17976</strain>
    </source>
</reference>
<gene>
    <name evidence="2" type="ORF">FHS57_000078</name>
</gene>
<evidence type="ECO:0000256" key="1">
    <source>
        <dbReference type="SAM" id="Phobius"/>
    </source>
</evidence>
<feature type="transmembrane region" description="Helical" evidence="1">
    <location>
        <begin position="307"/>
        <end position="327"/>
    </location>
</feature>
<dbReference type="AlphaFoldDB" id="A0A7W5ZHZ2"/>
<feature type="transmembrane region" description="Helical" evidence="1">
    <location>
        <begin position="208"/>
        <end position="227"/>
    </location>
</feature>
<feature type="transmembrane region" description="Helical" evidence="1">
    <location>
        <begin position="84"/>
        <end position="106"/>
    </location>
</feature>
<feature type="transmembrane region" description="Helical" evidence="1">
    <location>
        <begin position="333"/>
        <end position="352"/>
    </location>
</feature>
<keyword evidence="1" id="KW-0472">Membrane</keyword>
<organism evidence="2 3">
    <name type="scientific">Runella defluvii</name>
    <dbReference type="NCBI Taxonomy" id="370973"/>
    <lineage>
        <taxon>Bacteria</taxon>
        <taxon>Pseudomonadati</taxon>
        <taxon>Bacteroidota</taxon>
        <taxon>Cytophagia</taxon>
        <taxon>Cytophagales</taxon>
        <taxon>Spirosomataceae</taxon>
        <taxon>Runella</taxon>
    </lineage>
</organism>
<proteinExistence type="predicted"/>
<keyword evidence="1" id="KW-0812">Transmembrane</keyword>
<evidence type="ECO:0000313" key="3">
    <source>
        <dbReference type="Proteomes" id="UP000541352"/>
    </source>
</evidence>
<feature type="transmembrane region" description="Helical" evidence="1">
    <location>
        <begin position="162"/>
        <end position="179"/>
    </location>
</feature>
<feature type="transmembrane region" description="Helical" evidence="1">
    <location>
        <begin position="113"/>
        <end position="131"/>
    </location>
</feature>